<dbReference type="PROSITE" id="PS50280">
    <property type="entry name" value="SET"/>
    <property type="match status" value="1"/>
</dbReference>
<dbReference type="Proteomes" id="UP000604273">
    <property type="component" value="Unassembled WGS sequence"/>
</dbReference>
<name>A0A8H4T7A7_9HYPO</name>
<dbReference type="InterPro" id="IPR050600">
    <property type="entry name" value="SETD3_SETD6_MTase"/>
</dbReference>
<dbReference type="OrthoDB" id="441812at2759"/>
<accession>A0A8H4T7A7</accession>
<gene>
    <name evidence="2" type="ORF">FGADI_6668</name>
</gene>
<dbReference type="PANTHER" id="PTHR13271:SF137">
    <property type="entry name" value="SET DOMAIN-CONTAINING PROTEIN"/>
    <property type="match status" value="1"/>
</dbReference>
<reference evidence="2" key="1">
    <citation type="journal article" date="2020" name="BMC Genomics">
        <title>Correction to: Identification and distribution of gene clusters required for synthesis of sphingolipid metabolism inhibitors in diverse species of the filamentous fungus Fusarium.</title>
        <authorList>
            <person name="Kim H.S."/>
            <person name="Lohmar J.M."/>
            <person name="Busman M."/>
            <person name="Brown D.W."/>
            <person name="Naumann T.A."/>
            <person name="Divon H.H."/>
            <person name="Lysoe E."/>
            <person name="Uhlig S."/>
            <person name="Proctor R.H."/>
        </authorList>
    </citation>
    <scope>NUCLEOTIDE SEQUENCE</scope>
    <source>
        <strain evidence="2">NRRL 45417</strain>
    </source>
</reference>
<evidence type="ECO:0000313" key="3">
    <source>
        <dbReference type="Proteomes" id="UP000604273"/>
    </source>
</evidence>
<comment type="caution">
    <text evidence="2">The sequence shown here is derived from an EMBL/GenBank/DDBJ whole genome shotgun (WGS) entry which is preliminary data.</text>
</comment>
<dbReference type="InterPro" id="IPR046341">
    <property type="entry name" value="SET_dom_sf"/>
</dbReference>
<organism evidence="2 3">
    <name type="scientific">Fusarium gaditjirri</name>
    <dbReference type="NCBI Taxonomy" id="282569"/>
    <lineage>
        <taxon>Eukaryota</taxon>
        <taxon>Fungi</taxon>
        <taxon>Dikarya</taxon>
        <taxon>Ascomycota</taxon>
        <taxon>Pezizomycotina</taxon>
        <taxon>Sordariomycetes</taxon>
        <taxon>Hypocreomycetidae</taxon>
        <taxon>Hypocreales</taxon>
        <taxon>Nectriaceae</taxon>
        <taxon>Fusarium</taxon>
        <taxon>Fusarium nisikadoi species complex</taxon>
    </lineage>
</organism>
<dbReference type="EMBL" id="JABFAI010000153">
    <property type="protein sequence ID" value="KAF4952596.1"/>
    <property type="molecule type" value="Genomic_DNA"/>
</dbReference>
<feature type="domain" description="SET" evidence="1">
    <location>
        <begin position="19"/>
        <end position="206"/>
    </location>
</feature>
<dbReference type="InterPro" id="IPR001214">
    <property type="entry name" value="SET_dom"/>
</dbReference>
<evidence type="ECO:0000259" key="1">
    <source>
        <dbReference type="PROSITE" id="PS50280"/>
    </source>
</evidence>
<sequence>MLIDPAFLPWAESKGVKLKGVEPRILPGRGIGIVATRDIKLMPKNITEALQGVSVHGVLAAEIALDESDDFSVWKTVLPTREDLEAGVPMMWPSELQALLPKRAKDILDNQNTTFRRECEIVLKAFPKLTRDEYLYSWVLINTRTFYNSMPKMKSYAHADRLVCMPTADLFNHADQGCRLAYSALGYSVQADKVYRQGEEVYVSYGPHSNDFLLSEYGFILDSNRWDEVYLDEVILPKLNKTQRADLESINFLGRYTLDDQTLGCHRTQVALRMLCCTQRQWQRFFDAQDEGRSSQAAVDELLLAALKDFLGIIRKTLGDIDEWDMPNTNFFQAGASWFVLTPDAQQGASLVRQHIKAQDEDGRLPSRDSNANNYAILTLQHIVLCRLRDNSLESTRPEVFYNETALSDRAVNMILWAARRQPMPTQLNKFPVEIQDTILRMSCISSVSAGVLGCQLRLGLPFTWGNKDIFFELEECKRKRTEFSEPESQISLKQGFTGVSYKPREKVPKFRHGFVSGLGVKAPDVCVKKLEFIPLHTSAIQ</sequence>
<dbReference type="Gene3D" id="3.90.1410.10">
    <property type="entry name" value="set domain protein methyltransferase, domain 1"/>
    <property type="match status" value="1"/>
</dbReference>
<dbReference type="SUPFAM" id="SSF82199">
    <property type="entry name" value="SET domain"/>
    <property type="match status" value="1"/>
</dbReference>
<evidence type="ECO:0000313" key="2">
    <source>
        <dbReference type="EMBL" id="KAF4952596.1"/>
    </source>
</evidence>
<reference evidence="2" key="2">
    <citation type="submission" date="2020-05" db="EMBL/GenBank/DDBJ databases">
        <authorList>
            <person name="Kim H.-S."/>
            <person name="Proctor R.H."/>
            <person name="Brown D.W."/>
        </authorList>
    </citation>
    <scope>NUCLEOTIDE SEQUENCE</scope>
    <source>
        <strain evidence="2">NRRL 45417</strain>
    </source>
</reference>
<dbReference type="AlphaFoldDB" id="A0A8H4T7A7"/>
<keyword evidence="3" id="KW-1185">Reference proteome</keyword>
<proteinExistence type="predicted"/>
<protein>
    <recommendedName>
        <fullName evidence="1">SET domain-containing protein</fullName>
    </recommendedName>
</protein>
<dbReference type="GO" id="GO:0016279">
    <property type="term" value="F:protein-lysine N-methyltransferase activity"/>
    <property type="evidence" value="ECO:0007669"/>
    <property type="project" value="TreeGrafter"/>
</dbReference>
<dbReference type="PANTHER" id="PTHR13271">
    <property type="entry name" value="UNCHARACTERIZED PUTATIVE METHYLTRANSFERASE"/>
    <property type="match status" value="1"/>
</dbReference>